<dbReference type="AlphaFoldDB" id="A0A836FRW3"/>
<dbReference type="Proteomes" id="UP000674143">
    <property type="component" value="Unassembled WGS sequence"/>
</dbReference>
<dbReference type="GeneID" id="92357143"/>
<reference evidence="5" key="1">
    <citation type="journal article" date="2021" name="Microbiol. Resour. Announc.">
        <title>LGAAP: Leishmaniinae Genome Assembly and Annotation Pipeline.</title>
        <authorList>
            <person name="Almutairi H."/>
            <person name="Urbaniak M.D."/>
            <person name="Bates M.D."/>
            <person name="Jariyapan N."/>
            <person name="Kwakye-Nuako G."/>
            <person name="Thomaz-Soccol V."/>
            <person name="Al-Salem W.S."/>
            <person name="Dillon R.J."/>
            <person name="Bates P.A."/>
            <person name="Gatherer D."/>
        </authorList>
    </citation>
    <scope>NUCLEOTIDE SEQUENCE [LARGE SCALE GENOMIC DNA]</scope>
</reference>
<protein>
    <recommendedName>
        <fullName evidence="3">AB hydrolase-1 domain-containing protein</fullName>
    </recommendedName>
</protein>
<reference evidence="5" key="2">
    <citation type="journal article" date="2021" name="Sci. Data">
        <title>Chromosome-scale genome sequencing, assembly and annotation of six genomes from subfamily Leishmaniinae.</title>
        <authorList>
            <person name="Almutairi H."/>
            <person name="Urbaniak M.D."/>
            <person name="Bates M.D."/>
            <person name="Jariyapan N."/>
            <person name="Kwakye-Nuako G."/>
            <person name="Thomaz Soccol V."/>
            <person name="Al-Salem W.S."/>
            <person name="Dillon R.J."/>
            <person name="Bates P.A."/>
            <person name="Gatherer D."/>
        </authorList>
    </citation>
    <scope>NUCLEOTIDE SEQUENCE [LARGE SCALE GENOMIC DNA]</scope>
</reference>
<dbReference type="InterPro" id="IPR029058">
    <property type="entry name" value="AB_hydrolase_fold"/>
</dbReference>
<sequence>MSGFLRTVFGKSAAAPTTAKMSESAAAISYALASFRWHMDTRPPAKIIAVHDYLGSCASWQQLLNECVADLPLSRLTPTAPLEVYCADLRGHNFSEAAPMTSSSAYPLACAADIIKMQEDLLRSEAGLLGLGFGSMVASCAALHAPDAFSSLTLFVKEIADLQRCLPSSYAVGELLRSAPADASGLAELNSYLQDRVPDPADRAALLSTVEVQHGKARFRFSKDLLQYTEPLVLSVPAGSKFTKPTVVYVCGKDGGSSPEEEAALRARFPALKLLKLNAQGESMTSSKLRLVPYFLESCGMLGEINEAAM</sequence>
<evidence type="ECO:0000259" key="3">
    <source>
        <dbReference type="Pfam" id="PF00561"/>
    </source>
</evidence>
<dbReference type="GO" id="GO:0052689">
    <property type="term" value="F:carboxylic ester hydrolase activity"/>
    <property type="evidence" value="ECO:0007669"/>
    <property type="project" value="TreeGrafter"/>
</dbReference>
<dbReference type="PANTHER" id="PTHR46118">
    <property type="entry name" value="PROTEIN ABHD11"/>
    <property type="match status" value="1"/>
</dbReference>
<name>A0A836FRW3_9TRYP</name>
<comment type="caution">
    <text evidence="4">The sequence shown here is derived from an EMBL/GenBank/DDBJ whole genome shotgun (WGS) entry which is preliminary data.</text>
</comment>
<dbReference type="Pfam" id="PF00561">
    <property type="entry name" value="Abhydrolase_1"/>
    <property type="match status" value="1"/>
</dbReference>
<evidence type="ECO:0000313" key="5">
    <source>
        <dbReference type="Proteomes" id="UP000674143"/>
    </source>
</evidence>
<dbReference type="Gene3D" id="3.40.50.1820">
    <property type="entry name" value="alpha/beta hydrolase"/>
    <property type="match status" value="1"/>
</dbReference>
<feature type="domain" description="AB hydrolase-1" evidence="3">
    <location>
        <begin position="71"/>
        <end position="166"/>
    </location>
</feature>
<organism evidence="4 5">
    <name type="scientific">Leishmania orientalis</name>
    <dbReference type="NCBI Taxonomy" id="2249476"/>
    <lineage>
        <taxon>Eukaryota</taxon>
        <taxon>Discoba</taxon>
        <taxon>Euglenozoa</taxon>
        <taxon>Kinetoplastea</taxon>
        <taxon>Metakinetoplastina</taxon>
        <taxon>Trypanosomatida</taxon>
        <taxon>Trypanosomatidae</taxon>
        <taxon>Leishmaniinae</taxon>
        <taxon>Leishmania</taxon>
    </lineage>
</organism>
<accession>A0A836FRW3</accession>
<dbReference type="RefSeq" id="XP_067059859.1">
    <property type="nucleotide sequence ID" value="XM_067203209.1"/>
</dbReference>
<evidence type="ECO:0000256" key="1">
    <source>
        <dbReference type="ARBA" id="ARBA00008645"/>
    </source>
</evidence>
<dbReference type="SUPFAM" id="SSF53474">
    <property type="entry name" value="alpha/beta-Hydrolases"/>
    <property type="match status" value="1"/>
</dbReference>
<dbReference type="PANTHER" id="PTHR46118:SF4">
    <property type="entry name" value="PROTEIN ABHD11"/>
    <property type="match status" value="1"/>
</dbReference>
<comment type="similarity">
    <text evidence="1">Belongs to the AB hydrolase superfamily.</text>
</comment>
<dbReference type="EMBL" id="JAFHLR010000034">
    <property type="protein sequence ID" value="KAG5468057.1"/>
    <property type="molecule type" value="Genomic_DNA"/>
</dbReference>
<evidence type="ECO:0000256" key="2">
    <source>
        <dbReference type="ARBA" id="ARBA00022801"/>
    </source>
</evidence>
<dbReference type="KEGG" id="loi:92357143"/>
<dbReference type="InterPro" id="IPR000073">
    <property type="entry name" value="AB_hydrolase_1"/>
</dbReference>
<keyword evidence="2" id="KW-0378">Hydrolase</keyword>
<evidence type="ECO:0000313" key="4">
    <source>
        <dbReference type="EMBL" id="KAG5468057.1"/>
    </source>
</evidence>
<proteinExistence type="inferred from homology"/>
<gene>
    <name evidence="4" type="ORF">LSCM4_01145</name>
</gene>
<keyword evidence="5" id="KW-1185">Reference proteome</keyword>